<reference evidence="1 2" key="1">
    <citation type="submission" date="2019-03" db="EMBL/GenBank/DDBJ databases">
        <title>Efficiently degradation of phenoxyalkanoic acid herbicides by Cupriavidus oxalaticus strain X32.</title>
        <authorList>
            <person name="Sheng X."/>
        </authorList>
    </citation>
    <scope>NUCLEOTIDE SEQUENCE [LARGE SCALE GENOMIC DNA]</scope>
    <source>
        <strain evidence="1 2">X32</strain>
    </source>
</reference>
<dbReference type="KEGG" id="cox:E0W60_10865"/>
<sequence length="335" mass="37027">MNSSHCIRAAIAELIIGHPAYVGAIDRLDESVEDALAGFPYQILFLTGLSQTGKTAILRTISHRYPSTRQSGRLLAQVLYVRVSPGVSPKGLPLCVLKALGQPIRSVAREGDLSDRMKEALIRAGVRVILFDEANHLIDKGHRISARLVGDWFKNLGDELNITCVLAGIPKLAKLLDANEQLRNRAQRPIELWPYRWDKSPDRLNFAGCARKFLECFTAEGYRVELGWDALTRHLYLLSAGLIGLLAKFFAELAKWLDGPAISLQQLRSAAERLNLPGRREVSPFGDALPEDALLMRVLVSELAIGELVLPSDTADAELANRTARALKAEFHVTH</sequence>
<dbReference type="EMBL" id="CP038635">
    <property type="protein sequence ID" value="QBY51746.1"/>
    <property type="molecule type" value="Genomic_DNA"/>
</dbReference>
<evidence type="ECO:0008006" key="3">
    <source>
        <dbReference type="Google" id="ProtNLM"/>
    </source>
</evidence>
<organism evidence="1 2">
    <name type="scientific">Cupriavidus oxalaticus</name>
    <dbReference type="NCBI Taxonomy" id="96344"/>
    <lineage>
        <taxon>Bacteria</taxon>
        <taxon>Pseudomonadati</taxon>
        <taxon>Pseudomonadota</taxon>
        <taxon>Betaproteobacteria</taxon>
        <taxon>Burkholderiales</taxon>
        <taxon>Burkholderiaceae</taxon>
        <taxon>Cupriavidus</taxon>
    </lineage>
</organism>
<name>A0A4P7L7S0_9BURK</name>
<protein>
    <recommendedName>
        <fullName evidence="3">AAA family ATPase</fullName>
    </recommendedName>
</protein>
<dbReference type="AlphaFoldDB" id="A0A4P7L7S0"/>
<dbReference type="RefSeq" id="WP_135704048.1">
    <property type="nucleotide sequence ID" value="NZ_CP038635.1"/>
</dbReference>
<evidence type="ECO:0000313" key="1">
    <source>
        <dbReference type="EMBL" id="QBY51746.1"/>
    </source>
</evidence>
<dbReference type="SUPFAM" id="SSF52540">
    <property type="entry name" value="P-loop containing nucleoside triphosphate hydrolases"/>
    <property type="match status" value="1"/>
</dbReference>
<dbReference type="InterPro" id="IPR008868">
    <property type="entry name" value="TniB"/>
</dbReference>
<dbReference type="Pfam" id="PF05621">
    <property type="entry name" value="TniB"/>
    <property type="match status" value="1"/>
</dbReference>
<evidence type="ECO:0000313" key="2">
    <source>
        <dbReference type="Proteomes" id="UP000295294"/>
    </source>
</evidence>
<proteinExistence type="predicted"/>
<dbReference type="OrthoDB" id="8778409at2"/>
<dbReference type="InterPro" id="IPR027417">
    <property type="entry name" value="P-loop_NTPase"/>
</dbReference>
<accession>A0A4P7L7S0</accession>
<dbReference type="Gene3D" id="3.40.50.300">
    <property type="entry name" value="P-loop containing nucleotide triphosphate hydrolases"/>
    <property type="match status" value="1"/>
</dbReference>
<dbReference type="Proteomes" id="UP000295294">
    <property type="component" value="Chromosome 2"/>
</dbReference>
<gene>
    <name evidence="1" type="ORF">E0W60_10865</name>
</gene>